<dbReference type="InterPro" id="IPR008716">
    <property type="entry name" value="NodZ"/>
</dbReference>
<dbReference type="Gene3D" id="3.40.50.11340">
    <property type="match status" value="1"/>
</dbReference>
<protein>
    <recommendedName>
        <fullName evidence="3">Glycosyl transferase family 11</fullName>
    </recommendedName>
</protein>
<evidence type="ECO:0000313" key="2">
    <source>
        <dbReference type="Proteomes" id="UP001148313"/>
    </source>
</evidence>
<reference evidence="1" key="1">
    <citation type="submission" date="2022-11" db="EMBL/GenBank/DDBJ databases">
        <title>Hoeflea poritis sp. nov., isolated from scleractinian coral Porites lutea.</title>
        <authorList>
            <person name="Zhang G."/>
            <person name="Wei Q."/>
            <person name="Cai L."/>
        </authorList>
    </citation>
    <scope>NUCLEOTIDE SEQUENCE</scope>
    <source>
        <strain evidence="1">E7-10</strain>
    </source>
</reference>
<evidence type="ECO:0008006" key="3">
    <source>
        <dbReference type="Google" id="ProtNLM"/>
    </source>
</evidence>
<dbReference type="EMBL" id="JAPJZH010000007">
    <property type="protein sequence ID" value="MDA4846344.1"/>
    <property type="molecule type" value="Genomic_DNA"/>
</dbReference>
<accession>A0ABT4VNT1</accession>
<comment type="caution">
    <text evidence="1">The sequence shown here is derived from an EMBL/GenBank/DDBJ whole genome shotgun (WGS) entry which is preliminary data.</text>
</comment>
<dbReference type="Pfam" id="PF05830">
    <property type="entry name" value="NodZ"/>
    <property type="match status" value="2"/>
</dbReference>
<name>A0ABT4VNT1_9HYPH</name>
<keyword evidence="2" id="KW-1185">Reference proteome</keyword>
<dbReference type="RefSeq" id="WP_271090079.1">
    <property type="nucleotide sequence ID" value="NZ_JAPJZH010000007.1"/>
</dbReference>
<organism evidence="1 2">
    <name type="scientific">Hoeflea poritis</name>
    <dbReference type="NCBI Taxonomy" id="2993659"/>
    <lineage>
        <taxon>Bacteria</taxon>
        <taxon>Pseudomonadati</taxon>
        <taxon>Pseudomonadota</taxon>
        <taxon>Alphaproteobacteria</taxon>
        <taxon>Hyphomicrobiales</taxon>
        <taxon>Rhizobiaceae</taxon>
        <taxon>Hoeflea</taxon>
    </lineage>
</organism>
<gene>
    <name evidence="1" type="ORF">OOZ53_13340</name>
</gene>
<proteinExistence type="predicted"/>
<evidence type="ECO:0000313" key="1">
    <source>
        <dbReference type="EMBL" id="MDA4846344.1"/>
    </source>
</evidence>
<dbReference type="Proteomes" id="UP001148313">
    <property type="component" value="Unassembled WGS sequence"/>
</dbReference>
<dbReference type="Gene3D" id="3.40.50.11350">
    <property type="match status" value="1"/>
</dbReference>
<sequence length="338" mass="38772">MTRYLIATDCYNYEPRPGLGWMVQANSIAWRYAKVTGRTLIVDWRDTTYHSNRNVNLFAQLFEPAESIGGVRILTNSLDRLELPGPRLVTDKENFEYVDRALYYDRDLPFPVVEIRAGISPRLYRRFLYEDGFDGFIRGLVMKPHFEHQIADFLEQNFSGRRVVGVHVRHGNGESGHFQNAGRSISDLDHLIQDIKTKLYRYLKDNYTLFLATDSPAVLDGFQRNSLKYVARKQWRPPADSGASLVKGSECPDGEVVNAANAWIDMYLLGCCDVTYFAKGSFMNSLPVQMAKGHENRQITYGFDVGRYYCIGSRTKASPVLQIRRYLNRKLNKILPAI</sequence>